<dbReference type="PANTHER" id="PTHR35894:SF1">
    <property type="entry name" value="PHOSPHORIBULOKINASE _ URIDINE KINASE FAMILY"/>
    <property type="match status" value="1"/>
</dbReference>
<dbReference type="CDD" id="cd00009">
    <property type="entry name" value="AAA"/>
    <property type="match status" value="1"/>
</dbReference>
<proteinExistence type="predicted"/>
<dbReference type="InterPro" id="IPR002477">
    <property type="entry name" value="Peptidoglycan-bd-like"/>
</dbReference>
<accession>A0A8J6UID3</accession>
<dbReference type="InterPro" id="IPR027417">
    <property type="entry name" value="P-loop_NTPase"/>
</dbReference>
<dbReference type="InterPro" id="IPR036366">
    <property type="entry name" value="PGBDSf"/>
</dbReference>
<keyword evidence="1" id="KW-0472">Membrane</keyword>
<dbReference type="GO" id="GO:0016887">
    <property type="term" value="F:ATP hydrolysis activity"/>
    <property type="evidence" value="ECO:0007669"/>
    <property type="project" value="InterPro"/>
</dbReference>
<dbReference type="SMART" id="SM00382">
    <property type="entry name" value="AAA"/>
    <property type="match status" value="1"/>
</dbReference>
<dbReference type="InterPro" id="IPR052026">
    <property type="entry name" value="ExeA_AAA_ATPase_DNA-bind"/>
</dbReference>
<keyword evidence="1" id="KW-1133">Transmembrane helix</keyword>
<dbReference type="InterPro" id="IPR049945">
    <property type="entry name" value="AAA_22"/>
</dbReference>
<reference evidence="3" key="1">
    <citation type="submission" date="2020-09" db="EMBL/GenBank/DDBJ databases">
        <title>Pelobacter alkaliphilus sp. nov., a novel anaerobic arsenate-reducing bacterium from terrestrial mud volcano.</title>
        <authorList>
            <person name="Khomyakova M.A."/>
            <person name="Merkel A.Y."/>
            <person name="Slobodkin A.I."/>
        </authorList>
    </citation>
    <scope>NUCLEOTIDE SEQUENCE</scope>
    <source>
        <strain evidence="3">M08fum</strain>
    </source>
</reference>
<evidence type="ECO:0000313" key="4">
    <source>
        <dbReference type="Proteomes" id="UP000632828"/>
    </source>
</evidence>
<evidence type="ECO:0000256" key="1">
    <source>
        <dbReference type="SAM" id="Phobius"/>
    </source>
</evidence>
<dbReference type="Gene3D" id="1.10.101.10">
    <property type="entry name" value="PGBD-like superfamily/PGBD"/>
    <property type="match status" value="1"/>
</dbReference>
<dbReference type="AlphaFoldDB" id="A0A8J6UID3"/>
<dbReference type="Gene3D" id="3.40.50.300">
    <property type="entry name" value="P-loop containing nucleotide triphosphate hydrolases"/>
    <property type="match status" value="1"/>
</dbReference>
<keyword evidence="1" id="KW-0812">Transmembrane</keyword>
<dbReference type="EMBL" id="JACWUN010000008">
    <property type="protein sequence ID" value="MBD1400695.1"/>
    <property type="molecule type" value="Genomic_DNA"/>
</dbReference>
<keyword evidence="4" id="KW-1185">Reference proteome</keyword>
<dbReference type="RefSeq" id="WP_191155492.1">
    <property type="nucleotide sequence ID" value="NZ_JACWUN010000008.1"/>
</dbReference>
<dbReference type="Pfam" id="PF13401">
    <property type="entry name" value="AAA_22"/>
    <property type="match status" value="1"/>
</dbReference>
<feature type="transmembrane region" description="Helical" evidence="1">
    <location>
        <begin position="279"/>
        <end position="301"/>
    </location>
</feature>
<sequence>MYKEHFGFKEDPFSIAPDPQFLYMSEIHREALAHLLYGMKADSGFVLLTGEVGTGKTTVCRCLLNQIPDNSEVAFILNPKLSVLELLATICDELGIAYPAGTASIKVFVDCLNLFLLDAHSHNKRTILIIDEAQNLSVDVLEQIRLLTNLETDKRKLLQVILLGQPELNQLLERAELRQLSQRVTARYHLEPLLLRNISAYLGYRLAKAGVERPLFTPAAIKKLYRLSGGVPRLINLISDRALLGAYSRGEHQVRSTVLTQAAREIFGAERKHRRTGKWFFSAVPLLLVIAAVVVALVLFLPTPQRQETVALEPLAPVQADVIEEKEAGEHRSPPVVDSAPEQLAAVLAVTAPPQTTAEQSRNQAMQALLALWGYTDSLDPVATTTVADLYGLGLLEEEGGLELLRTFNHPALLSLIDAYGDGQFYVLLTALDDANATLIVGTDLVRVPIATLLRQWDGHFSILWQLPPGYEQVLRYGDQGIIVFWLEQQLAALANREPRDMLNLRFDHQLMNEVRRFQRRHGLTADGLVGPRTLMTMNAQMATDQPRLAFEREQ</sequence>
<dbReference type="PANTHER" id="PTHR35894">
    <property type="entry name" value="GENERAL SECRETION PATHWAY PROTEIN A-RELATED"/>
    <property type="match status" value="1"/>
</dbReference>
<dbReference type="SUPFAM" id="SSF47090">
    <property type="entry name" value="PGBD-like"/>
    <property type="match status" value="1"/>
</dbReference>
<name>A0A8J6UID3_9BACT</name>
<dbReference type="Gene3D" id="3.90.70.10">
    <property type="entry name" value="Cysteine proteinases"/>
    <property type="match status" value="1"/>
</dbReference>
<evidence type="ECO:0000313" key="3">
    <source>
        <dbReference type="EMBL" id="MBD1400695.1"/>
    </source>
</evidence>
<organism evidence="3 4">
    <name type="scientific">Pelovirga terrestris</name>
    <dbReference type="NCBI Taxonomy" id="2771352"/>
    <lineage>
        <taxon>Bacteria</taxon>
        <taxon>Pseudomonadati</taxon>
        <taxon>Thermodesulfobacteriota</taxon>
        <taxon>Desulfuromonadia</taxon>
        <taxon>Geobacterales</taxon>
        <taxon>Geobacteraceae</taxon>
        <taxon>Pelovirga</taxon>
    </lineage>
</organism>
<dbReference type="Pfam" id="PF01471">
    <property type="entry name" value="PG_binding_1"/>
    <property type="match status" value="1"/>
</dbReference>
<dbReference type="InterPro" id="IPR003593">
    <property type="entry name" value="AAA+_ATPase"/>
</dbReference>
<dbReference type="Proteomes" id="UP000632828">
    <property type="component" value="Unassembled WGS sequence"/>
</dbReference>
<gene>
    <name evidence="3" type="ORF">ICT70_08445</name>
</gene>
<comment type="caution">
    <text evidence="3">The sequence shown here is derived from an EMBL/GenBank/DDBJ whole genome shotgun (WGS) entry which is preliminary data.</text>
</comment>
<evidence type="ECO:0000259" key="2">
    <source>
        <dbReference type="SMART" id="SM00382"/>
    </source>
</evidence>
<protein>
    <submittedName>
        <fullName evidence="3">AAA family ATPase</fullName>
    </submittedName>
</protein>
<dbReference type="SUPFAM" id="SSF52540">
    <property type="entry name" value="P-loop containing nucleoside triphosphate hydrolases"/>
    <property type="match status" value="1"/>
</dbReference>
<dbReference type="InterPro" id="IPR036365">
    <property type="entry name" value="PGBD-like_sf"/>
</dbReference>
<feature type="domain" description="AAA+ ATPase" evidence="2">
    <location>
        <begin position="42"/>
        <end position="191"/>
    </location>
</feature>